<dbReference type="Gene3D" id="3.10.450.50">
    <property type="match status" value="1"/>
</dbReference>
<comment type="caution">
    <text evidence="2">The sequence shown here is derived from an EMBL/GenBank/DDBJ whole genome shotgun (WGS) entry which is preliminary data.</text>
</comment>
<dbReference type="Pfam" id="PF13577">
    <property type="entry name" value="SnoaL_4"/>
    <property type="match status" value="1"/>
</dbReference>
<gene>
    <name evidence="2" type="ORF">RM533_03990</name>
</gene>
<proteinExistence type="predicted"/>
<dbReference type="Proteomes" id="UP001259803">
    <property type="component" value="Unassembled WGS sequence"/>
</dbReference>
<evidence type="ECO:0000313" key="3">
    <source>
        <dbReference type="Proteomes" id="UP001259803"/>
    </source>
</evidence>
<protein>
    <submittedName>
        <fullName evidence="2">Nuclear transport factor 2 family protein</fullName>
    </submittedName>
</protein>
<name>A0ABU2ZG56_9SPHN</name>
<reference evidence="2 3" key="1">
    <citation type="submission" date="2023-09" db="EMBL/GenBank/DDBJ databases">
        <authorList>
            <person name="Rey-Velasco X."/>
        </authorList>
    </citation>
    <scope>NUCLEOTIDE SEQUENCE [LARGE SCALE GENOMIC DNA]</scope>
    <source>
        <strain evidence="2 3">F390</strain>
    </source>
</reference>
<evidence type="ECO:0000313" key="2">
    <source>
        <dbReference type="EMBL" id="MDT0575341.1"/>
    </source>
</evidence>
<dbReference type="SUPFAM" id="SSF54427">
    <property type="entry name" value="NTF2-like"/>
    <property type="match status" value="1"/>
</dbReference>
<organism evidence="2 3">
    <name type="scientific">Croceicoccus esteveae</name>
    <dbReference type="NCBI Taxonomy" id="3075597"/>
    <lineage>
        <taxon>Bacteria</taxon>
        <taxon>Pseudomonadati</taxon>
        <taxon>Pseudomonadota</taxon>
        <taxon>Alphaproteobacteria</taxon>
        <taxon>Sphingomonadales</taxon>
        <taxon>Erythrobacteraceae</taxon>
        <taxon>Croceicoccus</taxon>
    </lineage>
</organism>
<evidence type="ECO:0000259" key="1">
    <source>
        <dbReference type="Pfam" id="PF13577"/>
    </source>
</evidence>
<keyword evidence="3" id="KW-1185">Reference proteome</keyword>
<dbReference type="InterPro" id="IPR032710">
    <property type="entry name" value="NTF2-like_dom_sf"/>
</dbReference>
<accession>A0ABU2ZG56</accession>
<dbReference type="RefSeq" id="WP_311339910.1">
    <property type="nucleotide sequence ID" value="NZ_JAVRHS010000002.1"/>
</dbReference>
<sequence length="158" mass="18254">MLDLQAIELIKRLKYNYCRSIDTCNTAMLREVFAEDAKIDYRGGTYRFEMAGRDGIVDALETAFHKDFIASHTVHMPIIDVDGDHATGKWTLVDYALNLAKNNETTVGAAHYDDEYVHRDGRWQILRSQYERVYERVYHDADPYLTAHMLPDLHAARG</sequence>
<feature type="domain" description="SnoaL-like" evidence="1">
    <location>
        <begin position="4"/>
        <end position="127"/>
    </location>
</feature>
<dbReference type="EMBL" id="JAVRHS010000002">
    <property type="protein sequence ID" value="MDT0575341.1"/>
    <property type="molecule type" value="Genomic_DNA"/>
</dbReference>
<dbReference type="InterPro" id="IPR037401">
    <property type="entry name" value="SnoaL-like"/>
</dbReference>